<dbReference type="Gene3D" id="2.20.110.10">
    <property type="entry name" value="Histone H3 K4-specific methyltransferase SET7/9 N-terminal domain"/>
    <property type="match status" value="2"/>
</dbReference>
<evidence type="ECO:0000313" key="3">
    <source>
        <dbReference type="EMBL" id="SVD11219.1"/>
    </source>
</evidence>
<name>A0A382SMU9_9ZZZZ</name>
<dbReference type="SMART" id="SM00698">
    <property type="entry name" value="MORN"/>
    <property type="match status" value="4"/>
</dbReference>
<dbReference type="Pfam" id="PF02493">
    <property type="entry name" value="MORN"/>
    <property type="match status" value="4"/>
</dbReference>
<gene>
    <name evidence="3" type="ORF">METZ01_LOCUS364073</name>
</gene>
<feature type="non-terminal residue" evidence="3">
    <location>
        <position position="193"/>
    </location>
</feature>
<dbReference type="EMBL" id="UINC01130262">
    <property type="protein sequence ID" value="SVD11219.1"/>
    <property type="molecule type" value="Genomic_DNA"/>
</dbReference>
<dbReference type="SUPFAM" id="SSF82185">
    <property type="entry name" value="Histone H3 K4-specific methyltransferase SET7/9 N-terminal domain"/>
    <property type="match status" value="1"/>
</dbReference>
<dbReference type="AlphaFoldDB" id="A0A382SMU9"/>
<dbReference type="PANTHER" id="PTHR43215">
    <property type="entry name" value="RADIAL SPOKE HEAD 1 HOMOLOG"/>
    <property type="match status" value="1"/>
</dbReference>
<dbReference type="GO" id="GO:0005829">
    <property type="term" value="C:cytosol"/>
    <property type="evidence" value="ECO:0007669"/>
    <property type="project" value="TreeGrafter"/>
</dbReference>
<evidence type="ECO:0000256" key="2">
    <source>
        <dbReference type="SAM" id="Phobius"/>
    </source>
</evidence>
<sequence length="193" mass="22387">MKNLFHIFLILCFFFSNFACTTNTSDGGILFYREKYGEWDWHEDGDELKDSRKYEGDIRKGEPHGRGKLIHYKFPEESVFYFSYAGVLDTSQLSVLASTAIFGVFIWMILNLDADIKLHAVYEGDWKRGKKHGKGTYFFPNGDRYEGDWKRGKTNGQGTYYFSGGDKYVGEWKDGKKHGQGIYFFSEGDRFEG</sequence>
<keyword evidence="2" id="KW-1133">Transmembrane helix</keyword>
<reference evidence="3" key="1">
    <citation type="submission" date="2018-05" db="EMBL/GenBank/DDBJ databases">
        <authorList>
            <person name="Lanie J.A."/>
            <person name="Ng W.-L."/>
            <person name="Kazmierczak K.M."/>
            <person name="Andrzejewski T.M."/>
            <person name="Davidsen T.M."/>
            <person name="Wayne K.J."/>
            <person name="Tettelin H."/>
            <person name="Glass J.I."/>
            <person name="Rusch D."/>
            <person name="Podicherti R."/>
            <person name="Tsui H.-C.T."/>
            <person name="Winkler M.E."/>
        </authorList>
    </citation>
    <scope>NUCLEOTIDE SEQUENCE</scope>
</reference>
<evidence type="ECO:0008006" key="4">
    <source>
        <dbReference type="Google" id="ProtNLM"/>
    </source>
</evidence>
<keyword evidence="2" id="KW-0812">Transmembrane</keyword>
<dbReference type="PANTHER" id="PTHR43215:SF14">
    <property type="entry name" value="RADIAL SPOKE HEAD 1 HOMOLOG"/>
    <property type="match status" value="1"/>
</dbReference>
<accession>A0A382SMU9</accession>
<evidence type="ECO:0000256" key="1">
    <source>
        <dbReference type="ARBA" id="ARBA00022737"/>
    </source>
</evidence>
<dbReference type="InterPro" id="IPR003409">
    <property type="entry name" value="MORN"/>
</dbReference>
<feature type="transmembrane region" description="Helical" evidence="2">
    <location>
        <begin position="91"/>
        <end position="110"/>
    </location>
</feature>
<keyword evidence="1" id="KW-0677">Repeat</keyword>
<proteinExistence type="predicted"/>
<organism evidence="3">
    <name type="scientific">marine metagenome</name>
    <dbReference type="NCBI Taxonomy" id="408172"/>
    <lineage>
        <taxon>unclassified sequences</taxon>
        <taxon>metagenomes</taxon>
        <taxon>ecological metagenomes</taxon>
    </lineage>
</organism>
<keyword evidence="2" id="KW-0472">Membrane</keyword>
<protein>
    <recommendedName>
        <fullName evidence="4">Molecular chaperone Tir</fullName>
    </recommendedName>
</protein>